<name>E9GQM0_DAPPU</name>
<organism evidence="1 2">
    <name type="scientific">Daphnia pulex</name>
    <name type="common">Water flea</name>
    <dbReference type="NCBI Taxonomy" id="6669"/>
    <lineage>
        <taxon>Eukaryota</taxon>
        <taxon>Metazoa</taxon>
        <taxon>Ecdysozoa</taxon>
        <taxon>Arthropoda</taxon>
        <taxon>Crustacea</taxon>
        <taxon>Branchiopoda</taxon>
        <taxon>Diplostraca</taxon>
        <taxon>Cladocera</taxon>
        <taxon>Anomopoda</taxon>
        <taxon>Daphniidae</taxon>
        <taxon>Daphnia</taxon>
    </lineage>
</organism>
<reference evidence="1 2" key="1">
    <citation type="journal article" date="2011" name="Science">
        <title>The ecoresponsive genome of Daphnia pulex.</title>
        <authorList>
            <person name="Colbourne J.K."/>
            <person name="Pfrender M.E."/>
            <person name="Gilbert D."/>
            <person name="Thomas W.K."/>
            <person name="Tucker A."/>
            <person name="Oakley T.H."/>
            <person name="Tokishita S."/>
            <person name="Aerts A."/>
            <person name="Arnold G.J."/>
            <person name="Basu M.K."/>
            <person name="Bauer D.J."/>
            <person name="Caceres C.E."/>
            <person name="Carmel L."/>
            <person name="Casola C."/>
            <person name="Choi J.H."/>
            <person name="Detter J.C."/>
            <person name="Dong Q."/>
            <person name="Dusheyko S."/>
            <person name="Eads B.D."/>
            <person name="Frohlich T."/>
            <person name="Geiler-Samerotte K.A."/>
            <person name="Gerlach D."/>
            <person name="Hatcher P."/>
            <person name="Jogdeo S."/>
            <person name="Krijgsveld J."/>
            <person name="Kriventseva E.V."/>
            <person name="Kultz D."/>
            <person name="Laforsch C."/>
            <person name="Lindquist E."/>
            <person name="Lopez J."/>
            <person name="Manak J.R."/>
            <person name="Muller J."/>
            <person name="Pangilinan J."/>
            <person name="Patwardhan R.P."/>
            <person name="Pitluck S."/>
            <person name="Pritham E.J."/>
            <person name="Rechtsteiner A."/>
            <person name="Rho M."/>
            <person name="Rogozin I.B."/>
            <person name="Sakarya O."/>
            <person name="Salamov A."/>
            <person name="Schaack S."/>
            <person name="Shapiro H."/>
            <person name="Shiga Y."/>
            <person name="Skalitzky C."/>
            <person name="Smith Z."/>
            <person name="Souvorov A."/>
            <person name="Sung W."/>
            <person name="Tang Z."/>
            <person name="Tsuchiya D."/>
            <person name="Tu H."/>
            <person name="Vos H."/>
            <person name="Wang M."/>
            <person name="Wolf Y.I."/>
            <person name="Yamagata H."/>
            <person name="Yamada T."/>
            <person name="Ye Y."/>
            <person name="Shaw J.R."/>
            <person name="Andrews J."/>
            <person name="Crease T.J."/>
            <person name="Tang H."/>
            <person name="Lucas S.M."/>
            <person name="Robertson H.M."/>
            <person name="Bork P."/>
            <person name="Koonin E.V."/>
            <person name="Zdobnov E.M."/>
            <person name="Grigoriev I.V."/>
            <person name="Lynch M."/>
            <person name="Boore J.L."/>
        </authorList>
    </citation>
    <scope>NUCLEOTIDE SEQUENCE [LARGE SCALE GENOMIC DNA]</scope>
</reference>
<evidence type="ECO:0008006" key="3">
    <source>
        <dbReference type="Google" id="ProtNLM"/>
    </source>
</evidence>
<evidence type="ECO:0000313" key="1">
    <source>
        <dbReference type="EMBL" id="EFX78303.1"/>
    </source>
</evidence>
<evidence type="ECO:0000313" key="2">
    <source>
        <dbReference type="Proteomes" id="UP000000305"/>
    </source>
</evidence>
<accession>E9GQM0</accession>
<dbReference type="eggNOG" id="ENOG502QWAB">
    <property type="taxonomic scope" value="Eukaryota"/>
</dbReference>
<sequence length="1225" mass="139906">MAVSDSKEFSKPIRKGIVDRGWLADAVSVHESDLLLDFAWGMQLPDNALLNATVHIETLGEVQIPVSLHDFDKLKTVSGELSYGRGCSIPLENSLRLAKEIKLPKVHFSTHESYDIWSIVGCHLRLPVDVIDVEIKLTKLLLYEAGGHYKEIVCDPKHCGTFGTVILQLPVEGGHEGGGSKVEYNGRRKVIETHQRSDERFYLLSFYNCCEHSVEPVAKGSILRLVFNLIWKNPKTEIPHNFPLFLHGLNEIQEVLKHWIPNSTIKRNLMDDSPQIPLKIELDDSANNCLRHEEEPHLSLYSEKTLMEDVFFFVLEEQYGEKNVPFHRLRGNDFILAQLLLNCPFIDVHIATVTHKRFRMLDKTKSNDGANSVAKKDRLITVSNWKDSENISTDYNIKLNPDHQCVGPIRNLLTLDKPDRLEVIFLGDEKCENQIEEQHFFRRVLVIWPKEESFRISCSFGLNSLLDRMEISLNLALPESIDDVRQNVTRDLKNLIALGSADPRMLWVRAGMEKGELTLRLLRMCIRLEAREEGLALLKLLGLDFSEDQKGIGNNSENFEGIQNEQVALAISKFQCLFGWRDIAELIKRMISPHRITQQFIPTVYLLKYLLEVNCAEEAKEVGNLIASSFANVHQHLDTCVSCYIQLGNAERLQTLFSDIFRAPAIDFETNLSKKNLLEILISSPVIWELATSSELGKSTLSVLAMYQLILLRDESTSPLKVRRQNTTPGEAFLPELLSCLTFIGRLESNSYPVDSKYMSTVQPLLDQLEIQQLLDIMVDLLNSNEQPPTIGILRFISKVVVSRMKANQVPDMLRRESILEAIQYLNRSEDKQLLRSFLEQVSSYEITGSWDNKFKYELFDALIYSSGIWDGLDSTSKLIVLDTCTTLVSVWIVCICRLLDSSSPGKGEVSNSQIFECVKLFFLAEKNRFGMMTDNGTVLQHLLSKLSIPQLMQLVLDLYLSDSKSQTNIKQFPNCFVWYRDLCKLFFGRDFVSVVKKDEVENVFRCLLWMEDDQLWELFSTKVSMLAKKSCILTFMTCILQSVEIQQGLVDSPSAFAAFVRIAEGWVERSKSWKEPKFTWKQPNAVVNGHPELEEFSRSPLKSMSQYFTTVKEARLFADSLLEESKHGFNVTVTPIGKKSVHCSVTKNRSYHINVYQNILKAYRSFKEKFDKFLELWQNLNDRILSNVVIKPSVGTGSSLDDDVLIFSPAKRCRQEIDVVDLSV</sequence>
<dbReference type="AlphaFoldDB" id="E9GQM0"/>
<protein>
    <recommendedName>
        <fullName evidence="3">Prolyl 4-hydroxylase alpha subunit Fe(2+) 2OG dioxygenase domain-containing protein</fullName>
    </recommendedName>
</protein>
<gene>
    <name evidence="1" type="ORF">DAPPUDRAFT_320610</name>
</gene>
<dbReference type="HOGENOM" id="CLU_252590_0_0_1"/>
<dbReference type="Proteomes" id="UP000000305">
    <property type="component" value="Unassembled WGS sequence"/>
</dbReference>
<dbReference type="PANTHER" id="PTHR33099">
    <property type="entry name" value="FE2OG DIOXYGENASE DOMAIN-CONTAINING PROTEIN"/>
    <property type="match status" value="1"/>
</dbReference>
<dbReference type="InParanoid" id="E9GQM0"/>
<keyword evidence="2" id="KW-1185">Reference proteome</keyword>
<proteinExistence type="predicted"/>
<dbReference type="OrthoDB" id="5971311at2759"/>
<dbReference type="PANTHER" id="PTHR33099:SF7">
    <property type="entry name" value="MYND-TYPE DOMAIN-CONTAINING PROTEIN"/>
    <property type="match status" value="1"/>
</dbReference>
<dbReference type="EMBL" id="GL732558">
    <property type="protein sequence ID" value="EFX78303.1"/>
    <property type="molecule type" value="Genomic_DNA"/>
</dbReference>
<dbReference type="PhylomeDB" id="E9GQM0"/>
<dbReference type="KEGG" id="dpx:DAPPUDRAFT_320610"/>